<feature type="DNA-binding region" description="H-T-H motif" evidence="4">
    <location>
        <begin position="39"/>
        <end position="58"/>
    </location>
</feature>
<accession>A0A495IBF8</accession>
<evidence type="ECO:0000256" key="1">
    <source>
        <dbReference type="ARBA" id="ARBA00023015"/>
    </source>
</evidence>
<dbReference type="PROSITE" id="PS50977">
    <property type="entry name" value="HTH_TETR_2"/>
    <property type="match status" value="1"/>
</dbReference>
<dbReference type="SUPFAM" id="SSF46689">
    <property type="entry name" value="Homeodomain-like"/>
    <property type="match status" value="1"/>
</dbReference>
<dbReference type="InterPro" id="IPR041678">
    <property type="entry name" value="TetR_C_16"/>
</dbReference>
<evidence type="ECO:0000313" key="7">
    <source>
        <dbReference type="Proteomes" id="UP000280008"/>
    </source>
</evidence>
<proteinExistence type="predicted"/>
<evidence type="ECO:0000256" key="2">
    <source>
        <dbReference type="ARBA" id="ARBA00023125"/>
    </source>
</evidence>
<evidence type="ECO:0000256" key="3">
    <source>
        <dbReference type="ARBA" id="ARBA00023163"/>
    </source>
</evidence>
<gene>
    <name evidence="6" type="ORF">C8E83_0425</name>
</gene>
<dbReference type="SUPFAM" id="SSF48498">
    <property type="entry name" value="Tetracyclin repressor-like, C-terminal domain"/>
    <property type="match status" value="1"/>
</dbReference>
<reference evidence="6 7" key="1">
    <citation type="submission" date="2018-10" db="EMBL/GenBank/DDBJ databases">
        <title>Sequencing the genomes of 1000 actinobacteria strains.</title>
        <authorList>
            <person name="Klenk H.-P."/>
        </authorList>
    </citation>
    <scope>NUCLEOTIDE SEQUENCE [LARGE SCALE GENOMIC DNA]</scope>
    <source>
        <strain evidence="6 7">DSM 17894</strain>
    </source>
</reference>
<comment type="caution">
    <text evidence="6">The sequence shown here is derived from an EMBL/GenBank/DDBJ whole genome shotgun (WGS) entry which is preliminary data.</text>
</comment>
<keyword evidence="2 4" id="KW-0238">DNA-binding</keyword>
<dbReference type="Proteomes" id="UP000280008">
    <property type="component" value="Unassembled WGS sequence"/>
</dbReference>
<dbReference type="EMBL" id="RBKS01000001">
    <property type="protein sequence ID" value="RKR73333.1"/>
    <property type="molecule type" value="Genomic_DNA"/>
</dbReference>
<organism evidence="6 7">
    <name type="scientific">Frondihabitans australicus</name>
    <dbReference type="NCBI Taxonomy" id="386892"/>
    <lineage>
        <taxon>Bacteria</taxon>
        <taxon>Bacillati</taxon>
        <taxon>Actinomycetota</taxon>
        <taxon>Actinomycetes</taxon>
        <taxon>Micrococcales</taxon>
        <taxon>Microbacteriaceae</taxon>
        <taxon>Frondihabitans</taxon>
    </lineage>
</organism>
<name>A0A495IBF8_9MICO</name>
<dbReference type="AlphaFoldDB" id="A0A495IBF8"/>
<dbReference type="InterPro" id="IPR001647">
    <property type="entry name" value="HTH_TetR"/>
</dbReference>
<evidence type="ECO:0000259" key="5">
    <source>
        <dbReference type="PROSITE" id="PS50977"/>
    </source>
</evidence>
<protein>
    <submittedName>
        <fullName evidence="6">TetR family transcriptional regulator</fullName>
    </submittedName>
</protein>
<feature type="domain" description="HTH tetR-type" evidence="5">
    <location>
        <begin position="16"/>
        <end position="76"/>
    </location>
</feature>
<sequence length="196" mass="21196">MDSPAGTDSPRTRDSARTRSEILAAARDEFAREGFAGTTVRSVAAAAGVSPNLITRYFGGKEGLFVAATDVSLTLDRLYDGPRESLGLRLARSIVARWTGQPGDDPLLLLLRASGERPEAAQELAAFLDRESLEPLRRQLAHYGMPAEEAESRAKAIDILMLGVSARLRVLRDDLGEPAALEAWLAETIQRLVDAP</sequence>
<dbReference type="GO" id="GO:0003700">
    <property type="term" value="F:DNA-binding transcription factor activity"/>
    <property type="evidence" value="ECO:0007669"/>
    <property type="project" value="TreeGrafter"/>
</dbReference>
<keyword evidence="3" id="KW-0804">Transcription</keyword>
<dbReference type="PANTHER" id="PTHR30055">
    <property type="entry name" value="HTH-TYPE TRANSCRIPTIONAL REGULATOR RUTR"/>
    <property type="match status" value="1"/>
</dbReference>
<dbReference type="Pfam" id="PF00440">
    <property type="entry name" value="TetR_N"/>
    <property type="match status" value="1"/>
</dbReference>
<evidence type="ECO:0000313" key="6">
    <source>
        <dbReference type="EMBL" id="RKR73333.1"/>
    </source>
</evidence>
<dbReference type="GO" id="GO:0000976">
    <property type="term" value="F:transcription cis-regulatory region binding"/>
    <property type="evidence" value="ECO:0007669"/>
    <property type="project" value="TreeGrafter"/>
</dbReference>
<dbReference type="Gene3D" id="1.10.10.60">
    <property type="entry name" value="Homeodomain-like"/>
    <property type="match status" value="1"/>
</dbReference>
<dbReference type="InterPro" id="IPR036271">
    <property type="entry name" value="Tet_transcr_reg_TetR-rel_C_sf"/>
</dbReference>
<dbReference type="PRINTS" id="PR00455">
    <property type="entry name" value="HTHTETR"/>
</dbReference>
<dbReference type="InterPro" id="IPR050109">
    <property type="entry name" value="HTH-type_TetR-like_transc_reg"/>
</dbReference>
<dbReference type="PANTHER" id="PTHR30055:SF234">
    <property type="entry name" value="HTH-TYPE TRANSCRIPTIONAL REGULATOR BETI"/>
    <property type="match status" value="1"/>
</dbReference>
<dbReference type="Pfam" id="PF17920">
    <property type="entry name" value="TetR_C_16"/>
    <property type="match status" value="1"/>
</dbReference>
<dbReference type="RefSeq" id="WP_121368210.1">
    <property type="nucleotide sequence ID" value="NZ_RBKS01000001.1"/>
</dbReference>
<keyword evidence="1" id="KW-0805">Transcription regulation</keyword>
<keyword evidence="7" id="KW-1185">Reference proteome</keyword>
<dbReference type="OrthoDB" id="3210235at2"/>
<dbReference type="Gene3D" id="1.10.357.10">
    <property type="entry name" value="Tetracycline Repressor, domain 2"/>
    <property type="match status" value="1"/>
</dbReference>
<evidence type="ECO:0000256" key="4">
    <source>
        <dbReference type="PROSITE-ProRule" id="PRU00335"/>
    </source>
</evidence>
<dbReference type="InterPro" id="IPR009057">
    <property type="entry name" value="Homeodomain-like_sf"/>
</dbReference>